<dbReference type="AlphaFoldDB" id="A0A412X5T9"/>
<dbReference type="PROSITE" id="PS51257">
    <property type="entry name" value="PROKAR_LIPOPROTEIN"/>
    <property type="match status" value="1"/>
</dbReference>
<sequence length="258" mass="30692">MTIKYLIYTGIFLLLGACSNKAIYYNPDQKRSIYFNWDLGKYVSNVAPDTVFFSFAIYEEKEVEYRIPVKSMGMSVDEDQYFELEVVEDSTTAEFGKHYEFGTLIIPKNEVEGVLFLKLKRTEDLMNHPVFLYLKFRENDYFRPMEGDHYCLSIMDGKLAKPAWWASYYLGEYNNNNDRLYLKILENFWALEELKPVFYAEKEKEYGKFLENAPTAFFQMPGNMIWIKYVLKPAYEYYSDPENTYEGFAMVDPDRFIR</sequence>
<accession>A0A412X5T9</accession>
<gene>
    <name evidence="1" type="ORF">DWW18_02310</name>
</gene>
<dbReference type="Pfam" id="PF16132">
    <property type="entry name" value="DUF4843"/>
    <property type="match status" value="1"/>
</dbReference>
<reference evidence="1 2" key="1">
    <citation type="submission" date="2018-08" db="EMBL/GenBank/DDBJ databases">
        <title>A genome reference for cultivated species of the human gut microbiota.</title>
        <authorList>
            <person name="Zou Y."/>
            <person name="Xue W."/>
            <person name="Luo G."/>
        </authorList>
    </citation>
    <scope>NUCLEOTIDE SEQUENCE [LARGE SCALE GENOMIC DNA]</scope>
    <source>
        <strain evidence="1 2">AF14-49</strain>
    </source>
</reference>
<protein>
    <submittedName>
        <fullName evidence="1">DUF4843 domain-containing protein</fullName>
    </submittedName>
</protein>
<proteinExistence type="predicted"/>
<dbReference type="STRING" id="1121130.GCA_000519105_00226"/>
<evidence type="ECO:0000313" key="2">
    <source>
        <dbReference type="Proteomes" id="UP000283589"/>
    </source>
</evidence>
<dbReference type="EMBL" id="QRZA01000002">
    <property type="protein sequence ID" value="RGV36268.1"/>
    <property type="molecule type" value="Genomic_DNA"/>
</dbReference>
<comment type="caution">
    <text evidence="1">The sequence shown here is derived from an EMBL/GenBank/DDBJ whole genome shotgun (WGS) entry which is preliminary data.</text>
</comment>
<dbReference type="RefSeq" id="WP_118258493.1">
    <property type="nucleotide sequence ID" value="NZ_CALBWO010000039.1"/>
</dbReference>
<name>A0A412X5T9_9BACT</name>
<evidence type="ECO:0000313" key="1">
    <source>
        <dbReference type="EMBL" id="RGV36268.1"/>
    </source>
</evidence>
<dbReference type="Proteomes" id="UP000283589">
    <property type="component" value="Unassembled WGS sequence"/>
</dbReference>
<dbReference type="InterPro" id="IPR032299">
    <property type="entry name" value="DUF4843"/>
</dbReference>
<organism evidence="1 2">
    <name type="scientific">Butyricimonas virosa</name>
    <dbReference type="NCBI Taxonomy" id="544645"/>
    <lineage>
        <taxon>Bacteria</taxon>
        <taxon>Pseudomonadati</taxon>
        <taxon>Bacteroidota</taxon>
        <taxon>Bacteroidia</taxon>
        <taxon>Bacteroidales</taxon>
        <taxon>Odoribacteraceae</taxon>
        <taxon>Butyricimonas</taxon>
    </lineage>
</organism>